<dbReference type="InterPro" id="IPR000890">
    <property type="entry name" value="Aliphatic_acid_kin_short-chain"/>
</dbReference>
<sequence length="401" mass="43215">MTRPVALTLNAGSSSLKFGLFDLADAPRQLALGQIESIGGQPRLKADFGPDAEAVRRDLGAAEAADHRGALETALALLRARFPEARARAVGHRVVHGGPRYAEPVRVTPGVLEELRGLVPFAPLHQPHNIAGIEAAIAAFPEALQIACFDTAFHRGQPKVNDEFALPRAYYDKGVRRYGFHGLSYEYVSGELKRFAPLIHAGRVVIAHLGNGASMCGMIGGRSMASTMGFTALDGLPMGTRTGQIDPGVIFYMVQQEGKTIDEVRDLFYTKSGLLGISGLSNDMRVLEAAGTTESEEAIEYFVFRCRRELGGLAAALGGVDALVFCGGIGENSRYIRSRICENLDWIGIELDRERNEANERRINGTYSRTHVLVVPTNEEIVIARAAKVFAEGEGAPSPAA</sequence>
<keyword evidence="3 9" id="KW-0808">Transferase</keyword>
<feature type="active site" description="Proton donor/acceptor" evidence="9">
    <location>
        <position position="150"/>
    </location>
</feature>
<comment type="subunit">
    <text evidence="9">Homodimer.</text>
</comment>
<dbReference type="GO" id="GO:0006083">
    <property type="term" value="P:acetate metabolic process"/>
    <property type="evidence" value="ECO:0007669"/>
    <property type="project" value="TreeGrafter"/>
</dbReference>
<comment type="caution">
    <text evidence="11">The sequence shown here is derived from an EMBL/GenBank/DDBJ whole genome shotgun (WGS) entry which is preliminary data.</text>
</comment>
<dbReference type="Gene3D" id="3.30.420.40">
    <property type="match status" value="2"/>
</dbReference>
<comment type="similarity">
    <text evidence="1 9 10">Belongs to the acetokinase family.</text>
</comment>
<dbReference type="HAMAP" id="MF_00020">
    <property type="entry name" value="Acetate_kinase"/>
    <property type="match status" value="1"/>
</dbReference>
<evidence type="ECO:0000313" key="11">
    <source>
        <dbReference type="EMBL" id="PZQ47783.1"/>
    </source>
</evidence>
<comment type="function">
    <text evidence="9">Catalyzes the formation of acetyl phosphate from acetate and ATP. Can also catalyze the reverse reaction.</text>
</comment>
<dbReference type="PRINTS" id="PR00471">
    <property type="entry name" value="ACETATEKNASE"/>
</dbReference>
<feature type="binding site" evidence="9">
    <location>
        <begin position="328"/>
        <end position="332"/>
    </location>
    <ligand>
        <name>ATP</name>
        <dbReference type="ChEBI" id="CHEBI:30616"/>
    </ligand>
</feature>
<proteinExistence type="inferred from homology"/>
<comment type="pathway">
    <text evidence="9">Metabolic intermediate biosynthesis; acetyl-CoA biosynthesis; acetyl-CoA from acetate: step 1/2.</text>
</comment>
<comment type="cofactor">
    <cofactor evidence="9">
        <name>Mg(2+)</name>
        <dbReference type="ChEBI" id="CHEBI:18420"/>
    </cofactor>
    <cofactor evidence="9">
        <name>Mn(2+)</name>
        <dbReference type="ChEBI" id="CHEBI:29035"/>
    </cofactor>
    <text evidence="9">Mg(2+). Can also accept Mn(2+).</text>
</comment>
<feature type="binding site" evidence="9">
    <location>
        <begin position="283"/>
        <end position="285"/>
    </location>
    <ligand>
        <name>ATP</name>
        <dbReference type="ChEBI" id="CHEBI:30616"/>
    </ligand>
</feature>
<dbReference type="EC" id="2.7.2.1" evidence="9"/>
<feature type="binding site" evidence="9">
    <location>
        <position position="93"/>
    </location>
    <ligand>
        <name>substrate</name>
    </ligand>
</feature>
<dbReference type="PROSITE" id="PS01075">
    <property type="entry name" value="ACETATE_KINASE_1"/>
    <property type="match status" value="1"/>
</dbReference>
<protein>
    <recommendedName>
        <fullName evidence="9">Acetate kinase</fullName>
        <ecNumber evidence="9">2.7.2.1</ecNumber>
    </recommendedName>
    <alternativeName>
        <fullName evidence="9">Acetokinase</fullName>
    </alternativeName>
</protein>
<keyword evidence="4 9" id="KW-0479">Metal-binding</keyword>
<evidence type="ECO:0000256" key="10">
    <source>
        <dbReference type="RuleBase" id="RU003835"/>
    </source>
</evidence>
<keyword evidence="7 9" id="KW-0067">ATP-binding</keyword>
<gene>
    <name evidence="9" type="primary">ackA</name>
    <name evidence="11" type="ORF">DI556_16355</name>
</gene>
<dbReference type="UniPathway" id="UPA00340">
    <property type="reaction ID" value="UER00458"/>
</dbReference>
<dbReference type="Pfam" id="PF00871">
    <property type="entry name" value="Acetate_kinase"/>
    <property type="match status" value="1"/>
</dbReference>
<evidence type="ECO:0000256" key="5">
    <source>
        <dbReference type="ARBA" id="ARBA00022741"/>
    </source>
</evidence>
<evidence type="ECO:0000256" key="9">
    <source>
        <dbReference type="HAMAP-Rule" id="MF_00020"/>
    </source>
</evidence>
<evidence type="ECO:0000256" key="3">
    <source>
        <dbReference type="ARBA" id="ARBA00022679"/>
    </source>
</evidence>
<dbReference type="PANTHER" id="PTHR21060:SF21">
    <property type="entry name" value="ACETATE KINASE"/>
    <property type="match status" value="1"/>
</dbReference>
<comment type="catalytic activity">
    <reaction evidence="9">
        <text>acetate + ATP = acetyl phosphate + ADP</text>
        <dbReference type="Rhea" id="RHEA:11352"/>
        <dbReference type="ChEBI" id="CHEBI:22191"/>
        <dbReference type="ChEBI" id="CHEBI:30089"/>
        <dbReference type="ChEBI" id="CHEBI:30616"/>
        <dbReference type="ChEBI" id="CHEBI:456216"/>
        <dbReference type="EC" id="2.7.2.1"/>
    </reaction>
</comment>
<keyword evidence="8 9" id="KW-0460">Magnesium</keyword>
<accession>A0A2W5PZ51</accession>
<feature type="binding site" evidence="9">
    <location>
        <position position="17"/>
    </location>
    <ligand>
        <name>ATP</name>
        <dbReference type="ChEBI" id="CHEBI:30616"/>
    </ligand>
</feature>
<feature type="binding site" evidence="9">
    <location>
        <position position="379"/>
    </location>
    <ligand>
        <name>Mg(2+)</name>
        <dbReference type="ChEBI" id="CHEBI:18420"/>
    </ligand>
</feature>
<comment type="subcellular location">
    <subcellularLocation>
        <location evidence="9">Cytoplasm</location>
    </subcellularLocation>
</comment>
<evidence type="ECO:0000256" key="4">
    <source>
        <dbReference type="ARBA" id="ARBA00022723"/>
    </source>
</evidence>
<reference evidence="11 12" key="1">
    <citation type="submission" date="2017-08" db="EMBL/GenBank/DDBJ databases">
        <title>Infants hospitalized years apart are colonized by the same room-sourced microbial strains.</title>
        <authorList>
            <person name="Brooks B."/>
            <person name="Olm M.R."/>
            <person name="Firek B.A."/>
            <person name="Baker R."/>
            <person name="Thomas B.C."/>
            <person name="Morowitz M.J."/>
            <person name="Banfield J.F."/>
        </authorList>
    </citation>
    <scope>NUCLEOTIDE SEQUENCE [LARGE SCALE GENOMIC DNA]</scope>
    <source>
        <strain evidence="11">S2_005_002_R2_34</strain>
    </source>
</reference>
<evidence type="ECO:0000313" key="12">
    <source>
        <dbReference type="Proteomes" id="UP000249185"/>
    </source>
</evidence>
<keyword evidence="5 9" id="KW-0547">Nucleotide-binding</keyword>
<dbReference type="InterPro" id="IPR043129">
    <property type="entry name" value="ATPase_NBD"/>
</dbReference>
<dbReference type="PANTHER" id="PTHR21060">
    <property type="entry name" value="ACETATE KINASE"/>
    <property type="match status" value="1"/>
</dbReference>
<feature type="site" description="Transition state stabilizer" evidence="9">
    <location>
        <position position="181"/>
    </location>
</feature>
<dbReference type="AlphaFoldDB" id="A0A2W5PZ51"/>
<dbReference type="InterPro" id="IPR004372">
    <property type="entry name" value="Ac/propionate_kinase"/>
</dbReference>
<keyword evidence="6 9" id="KW-0418">Kinase</keyword>
<evidence type="ECO:0000256" key="7">
    <source>
        <dbReference type="ARBA" id="ARBA00022840"/>
    </source>
</evidence>
<dbReference type="NCBIfam" id="TIGR00016">
    <property type="entry name" value="ackA"/>
    <property type="match status" value="1"/>
</dbReference>
<dbReference type="GO" id="GO:0005829">
    <property type="term" value="C:cytosol"/>
    <property type="evidence" value="ECO:0007669"/>
    <property type="project" value="TreeGrafter"/>
</dbReference>
<feature type="binding site" evidence="9">
    <location>
        <begin position="208"/>
        <end position="212"/>
    </location>
    <ligand>
        <name>ATP</name>
        <dbReference type="ChEBI" id="CHEBI:30616"/>
    </ligand>
</feature>
<dbReference type="EMBL" id="QFPW01000015">
    <property type="protein sequence ID" value="PZQ47783.1"/>
    <property type="molecule type" value="Genomic_DNA"/>
</dbReference>
<evidence type="ECO:0000256" key="8">
    <source>
        <dbReference type="ARBA" id="ARBA00022842"/>
    </source>
</evidence>
<dbReference type="SUPFAM" id="SSF53067">
    <property type="entry name" value="Actin-like ATPase domain"/>
    <property type="match status" value="2"/>
</dbReference>
<dbReference type="GO" id="GO:0008776">
    <property type="term" value="F:acetate kinase activity"/>
    <property type="evidence" value="ECO:0007669"/>
    <property type="project" value="UniProtKB-UniRule"/>
</dbReference>
<feature type="site" description="Transition state stabilizer" evidence="9">
    <location>
        <position position="241"/>
    </location>
</feature>
<feature type="binding site" evidence="9">
    <location>
        <position position="10"/>
    </location>
    <ligand>
        <name>Mg(2+)</name>
        <dbReference type="ChEBI" id="CHEBI:18420"/>
    </ligand>
</feature>
<dbReference type="GO" id="GO:0006085">
    <property type="term" value="P:acetyl-CoA biosynthetic process"/>
    <property type="evidence" value="ECO:0007669"/>
    <property type="project" value="UniProtKB-UniRule"/>
</dbReference>
<dbReference type="Proteomes" id="UP000249185">
    <property type="component" value="Unassembled WGS sequence"/>
</dbReference>
<evidence type="ECO:0000256" key="1">
    <source>
        <dbReference type="ARBA" id="ARBA00008748"/>
    </source>
</evidence>
<evidence type="ECO:0000256" key="2">
    <source>
        <dbReference type="ARBA" id="ARBA00022490"/>
    </source>
</evidence>
<dbReference type="InterPro" id="IPR023865">
    <property type="entry name" value="Aliphatic_acid_kinase_CS"/>
</dbReference>
<name>A0A2W5PZ51_RHOSU</name>
<organism evidence="11 12">
    <name type="scientific">Rhodovulum sulfidophilum</name>
    <name type="common">Rhodobacter sulfidophilus</name>
    <dbReference type="NCBI Taxonomy" id="35806"/>
    <lineage>
        <taxon>Bacteria</taxon>
        <taxon>Pseudomonadati</taxon>
        <taxon>Pseudomonadota</taxon>
        <taxon>Alphaproteobacteria</taxon>
        <taxon>Rhodobacterales</taxon>
        <taxon>Paracoccaceae</taxon>
        <taxon>Rhodovulum</taxon>
    </lineage>
</organism>
<evidence type="ECO:0000256" key="6">
    <source>
        <dbReference type="ARBA" id="ARBA00022777"/>
    </source>
</evidence>
<dbReference type="PIRSF" id="PIRSF000722">
    <property type="entry name" value="Acetate_prop_kin"/>
    <property type="match status" value="1"/>
</dbReference>
<dbReference type="GO" id="GO:0005524">
    <property type="term" value="F:ATP binding"/>
    <property type="evidence" value="ECO:0007669"/>
    <property type="project" value="UniProtKB-KW"/>
</dbReference>
<keyword evidence="2 9" id="KW-0963">Cytoplasm</keyword>
<dbReference type="GO" id="GO:0000287">
    <property type="term" value="F:magnesium ion binding"/>
    <property type="evidence" value="ECO:0007669"/>
    <property type="project" value="UniProtKB-UniRule"/>
</dbReference>